<reference evidence="2 3" key="1">
    <citation type="submission" date="2019-07" db="EMBL/GenBank/DDBJ databases">
        <title>Whole genome shotgun sequence of Cellulomonas aerilata NBRC 106308.</title>
        <authorList>
            <person name="Hosoyama A."/>
            <person name="Uohara A."/>
            <person name="Ohji S."/>
            <person name="Ichikawa N."/>
        </authorList>
    </citation>
    <scope>NUCLEOTIDE SEQUENCE [LARGE SCALE GENOMIC DNA]</scope>
    <source>
        <strain evidence="2 3">NBRC 106308</strain>
    </source>
</reference>
<feature type="transmembrane region" description="Helical" evidence="1">
    <location>
        <begin position="12"/>
        <end position="34"/>
    </location>
</feature>
<organism evidence="2 3">
    <name type="scientific">Cellulomonas aerilata</name>
    <dbReference type="NCBI Taxonomy" id="515326"/>
    <lineage>
        <taxon>Bacteria</taxon>
        <taxon>Bacillati</taxon>
        <taxon>Actinomycetota</taxon>
        <taxon>Actinomycetes</taxon>
        <taxon>Micrococcales</taxon>
        <taxon>Cellulomonadaceae</taxon>
        <taxon>Cellulomonas</taxon>
    </lineage>
</organism>
<dbReference type="Proteomes" id="UP000321181">
    <property type="component" value="Unassembled WGS sequence"/>
</dbReference>
<protein>
    <submittedName>
        <fullName evidence="2">Uncharacterized protein</fullName>
    </submittedName>
</protein>
<comment type="caution">
    <text evidence="2">The sequence shown here is derived from an EMBL/GenBank/DDBJ whole genome shotgun (WGS) entry which is preliminary data.</text>
</comment>
<sequence length="213" mass="23716">MYIFTTRSYVESITPAIVIAGSALVFTVASFWWLNARRGRLTMTEVRIFSAYIRSDLSLLRLPITLFNTGASALVVVDLRLQMQSGESRATLATRTFRTTIRPGSDDVDDFPYPYAVAGRSVVTRFVEFTGDARVMAAGKPATIQLEALIDRKGWREIGSSTVRLDCVADPKQYITYSNDPAHWRDGQLSRASRALEDVRAELEKLPNSASGR</sequence>
<evidence type="ECO:0000256" key="1">
    <source>
        <dbReference type="SAM" id="Phobius"/>
    </source>
</evidence>
<keyword evidence="1" id="KW-0472">Membrane</keyword>
<accession>A0A512DFC6</accession>
<dbReference type="EMBL" id="BJYY01000018">
    <property type="protein sequence ID" value="GEO35151.1"/>
    <property type="molecule type" value="Genomic_DNA"/>
</dbReference>
<dbReference type="AlphaFoldDB" id="A0A512DFC6"/>
<keyword evidence="1" id="KW-1133">Transmembrane helix</keyword>
<proteinExistence type="predicted"/>
<keyword evidence="1" id="KW-0812">Transmembrane</keyword>
<name>A0A512DFC6_9CELL</name>
<evidence type="ECO:0000313" key="2">
    <source>
        <dbReference type="EMBL" id="GEO35151.1"/>
    </source>
</evidence>
<keyword evidence="3" id="KW-1185">Reference proteome</keyword>
<evidence type="ECO:0000313" key="3">
    <source>
        <dbReference type="Proteomes" id="UP000321181"/>
    </source>
</evidence>
<gene>
    <name evidence="2" type="ORF">CAE01nite_28760</name>
</gene>